<proteinExistence type="predicted"/>
<evidence type="ECO:0000256" key="2">
    <source>
        <dbReference type="SAM" id="Phobius"/>
    </source>
</evidence>
<feature type="transmembrane region" description="Helical" evidence="2">
    <location>
        <begin position="108"/>
        <end position="126"/>
    </location>
</feature>
<feature type="region of interest" description="Disordered" evidence="1">
    <location>
        <begin position="1"/>
        <end position="25"/>
    </location>
</feature>
<sequence length="376" mass="37509">MTINRSRTRAEAETGAADVEQTPSDALVDSWARDGLVSPEQAEALKRDLRIRRAAGTPGAAPGSPRRQPAVSSLVVEGLGYLGGAIIVAAVMVLAANYWDDLSGPTRVAAAGAAAAGLTFTAVLVGDGRGAPARVRSVLLAAAVVALGGFAAILASQLGVEDGLDVATIAALCASAYALVLWWRFPTVLQQMTTLVALLVAAACVTATLGGPDGLPGVAVWTVGVVWMVLAWGGLLRPRALAEALGAAAAVFGAMLTMSTDAGTVFAVSTAFLLVAWALVVRNLLMLAVGALGVLQSTAGAVARWFPGRTAAPVVLLAVGAALVGAAILLARRSATSGAADRPRGGVADGSPRAAVLAAAAVAVASSCTILVIVAL</sequence>
<organism evidence="4 5">
    <name type="scientific">Nocardioides panacihumi</name>
    <dbReference type="NCBI Taxonomy" id="400774"/>
    <lineage>
        <taxon>Bacteria</taxon>
        <taxon>Bacillati</taxon>
        <taxon>Actinomycetota</taxon>
        <taxon>Actinomycetes</taxon>
        <taxon>Propionibacteriales</taxon>
        <taxon>Nocardioidaceae</taxon>
        <taxon>Nocardioides</taxon>
    </lineage>
</organism>
<dbReference type="Proteomes" id="UP001500571">
    <property type="component" value="Unassembled WGS sequence"/>
</dbReference>
<dbReference type="RefSeq" id="WP_344047994.1">
    <property type="nucleotide sequence ID" value="NZ_BAAAPB010000005.1"/>
</dbReference>
<keyword evidence="2" id="KW-0812">Transmembrane</keyword>
<feature type="transmembrane region" description="Helical" evidence="2">
    <location>
        <begin position="262"/>
        <end position="280"/>
    </location>
</feature>
<reference evidence="4 5" key="1">
    <citation type="journal article" date="2019" name="Int. J. Syst. Evol. Microbiol.">
        <title>The Global Catalogue of Microorganisms (GCM) 10K type strain sequencing project: providing services to taxonomists for standard genome sequencing and annotation.</title>
        <authorList>
            <consortium name="The Broad Institute Genomics Platform"/>
            <consortium name="The Broad Institute Genome Sequencing Center for Infectious Disease"/>
            <person name="Wu L."/>
            <person name="Ma J."/>
        </authorList>
    </citation>
    <scope>NUCLEOTIDE SEQUENCE [LARGE SCALE GENOMIC DNA]</scope>
    <source>
        <strain evidence="4 5">JCM 15309</strain>
    </source>
</reference>
<protein>
    <recommendedName>
        <fullName evidence="3">DUF2157 domain-containing protein</fullName>
    </recommendedName>
</protein>
<feature type="transmembrane region" description="Helical" evidence="2">
    <location>
        <begin position="312"/>
        <end position="331"/>
    </location>
</feature>
<feature type="domain" description="DUF2157" evidence="3">
    <location>
        <begin position="30"/>
        <end position="151"/>
    </location>
</feature>
<feature type="transmembrane region" description="Helical" evidence="2">
    <location>
        <begin position="138"/>
        <end position="160"/>
    </location>
</feature>
<dbReference type="EMBL" id="BAAAPB010000005">
    <property type="protein sequence ID" value="GAA1974903.1"/>
    <property type="molecule type" value="Genomic_DNA"/>
</dbReference>
<evidence type="ECO:0000313" key="4">
    <source>
        <dbReference type="EMBL" id="GAA1974903.1"/>
    </source>
</evidence>
<name>A0ABN2RTZ8_9ACTN</name>
<dbReference type="Pfam" id="PF09925">
    <property type="entry name" value="DUF2157"/>
    <property type="match status" value="1"/>
</dbReference>
<feature type="transmembrane region" description="Helical" evidence="2">
    <location>
        <begin position="192"/>
        <end position="209"/>
    </location>
</feature>
<evidence type="ECO:0000313" key="5">
    <source>
        <dbReference type="Proteomes" id="UP001500571"/>
    </source>
</evidence>
<evidence type="ECO:0000256" key="1">
    <source>
        <dbReference type="SAM" id="MobiDB-lite"/>
    </source>
</evidence>
<feature type="transmembrane region" description="Helical" evidence="2">
    <location>
        <begin position="240"/>
        <end position="256"/>
    </location>
</feature>
<accession>A0ABN2RTZ8</accession>
<feature type="transmembrane region" description="Helical" evidence="2">
    <location>
        <begin position="74"/>
        <end position="96"/>
    </location>
</feature>
<gene>
    <name evidence="4" type="ORF">GCM10009798_40180</name>
</gene>
<evidence type="ECO:0000259" key="3">
    <source>
        <dbReference type="Pfam" id="PF09925"/>
    </source>
</evidence>
<feature type="transmembrane region" description="Helical" evidence="2">
    <location>
        <begin position="287"/>
        <end position="306"/>
    </location>
</feature>
<keyword evidence="5" id="KW-1185">Reference proteome</keyword>
<feature type="transmembrane region" description="Helical" evidence="2">
    <location>
        <begin position="215"/>
        <end position="233"/>
    </location>
</feature>
<keyword evidence="2" id="KW-1133">Transmembrane helix</keyword>
<dbReference type="InterPro" id="IPR018677">
    <property type="entry name" value="DUF2157"/>
</dbReference>
<comment type="caution">
    <text evidence="4">The sequence shown here is derived from an EMBL/GenBank/DDBJ whole genome shotgun (WGS) entry which is preliminary data.</text>
</comment>
<feature type="transmembrane region" description="Helical" evidence="2">
    <location>
        <begin position="352"/>
        <end position="375"/>
    </location>
</feature>
<feature type="transmembrane region" description="Helical" evidence="2">
    <location>
        <begin position="166"/>
        <end position="185"/>
    </location>
</feature>
<keyword evidence="2" id="KW-0472">Membrane</keyword>